<feature type="region of interest" description="Disordered" evidence="1">
    <location>
        <begin position="80"/>
        <end position="110"/>
    </location>
</feature>
<sequence>MTGGARHDIINFVMQPEAWNLLKFLRHSKTCQRVFEPDWLLADLAELLAAERLDALALFELHMTVLEDLSRQHATQVATWSRRSRSRTSSADGKTSSVYQHESTKAENKEEGLATSVAQWIAYGMQIERDSEQSLVVALVRNHRDHLLQDTLESFKLGIQW</sequence>
<accession>A0AAD6YIJ1</accession>
<evidence type="ECO:0000256" key="1">
    <source>
        <dbReference type="SAM" id="MobiDB-lite"/>
    </source>
</evidence>
<name>A0AAD6YIJ1_9AGAR</name>
<organism evidence="2 3">
    <name type="scientific">Mycena pura</name>
    <dbReference type="NCBI Taxonomy" id="153505"/>
    <lineage>
        <taxon>Eukaryota</taxon>
        <taxon>Fungi</taxon>
        <taxon>Dikarya</taxon>
        <taxon>Basidiomycota</taxon>
        <taxon>Agaricomycotina</taxon>
        <taxon>Agaricomycetes</taxon>
        <taxon>Agaricomycetidae</taxon>
        <taxon>Agaricales</taxon>
        <taxon>Marasmiineae</taxon>
        <taxon>Mycenaceae</taxon>
        <taxon>Mycena</taxon>
    </lineage>
</organism>
<gene>
    <name evidence="2" type="ORF">GGX14DRAFT_393412</name>
</gene>
<evidence type="ECO:0000313" key="3">
    <source>
        <dbReference type="Proteomes" id="UP001219525"/>
    </source>
</evidence>
<proteinExistence type="predicted"/>
<evidence type="ECO:0000313" key="2">
    <source>
        <dbReference type="EMBL" id="KAJ7212509.1"/>
    </source>
</evidence>
<keyword evidence="3" id="KW-1185">Reference proteome</keyword>
<protein>
    <submittedName>
        <fullName evidence="2">Uncharacterized protein</fullName>
    </submittedName>
</protein>
<dbReference type="EMBL" id="JARJCW010000023">
    <property type="protein sequence ID" value="KAJ7212509.1"/>
    <property type="molecule type" value="Genomic_DNA"/>
</dbReference>
<comment type="caution">
    <text evidence="2">The sequence shown here is derived from an EMBL/GenBank/DDBJ whole genome shotgun (WGS) entry which is preliminary data.</text>
</comment>
<dbReference type="Proteomes" id="UP001219525">
    <property type="component" value="Unassembled WGS sequence"/>
</dbReference>
<dbReference type="AlphaFoldDB" id="A0AAD6YIJ1"/>
<feature type="compositionally biased region" description="Polar residues" evidence="1">
    <location>
        <begin position="91"/>
        <end position="101"/>
    </location>
</feature>
<reference evidence="2" key="1">
    <citation type="submission" date="2023-03" db="EMBL/GenBank/DDBJ databases">
        <title>Massive genome expansion in bonnet fungi (Mycena s.s.) driven by repeated elements and novel gene families across ecological guilds.</title>
        <authorList>
            <consortium name="Lawrence Berkeley National Laboratory"/>
            <person name="Harder C.B."/>
            <person name="Miyauchi S."/>
            <person name="Viragh M."/>
            <person name="Kuo A."/>
            <person name="Thoen E."/>
            <person name="Andreopoulos B."/>
            <person name="Lu D."/>
            <person name="Skrede I."/>
            <person name="Drula E."/>
            <person name="Henrissat B."/>
            <person name="Morin E."/>
            <person name="Kohler A."/>
            <person name="Barry K."/>
            <person name="LaButti K."/>
            <person name="Morin E."/>
            <person name="Salamov A."/>
            <person name="Lipzen A."/>
            <person name="Mereny Z."/>
            <person name="Hegedus B."/>
            <person name="Baldrian P."/>
            <person name="Stursova M."/>
            <person name="Weitz H."/>
            <person name="Taylor A."/>
            <person name="Grigoriev I.V."/>
            <person name="Nagy L.G."/>
            <person name="Martin F."/>
            <person name="Kauserud H."/>
        </authorList>
    </citation>
    <scope>NUCLEOTIDE SEQUENCE</scope>
    <source>
        <strain evidence="2">9144</strain>
    </source>
</reference>